<name>A0A8K1FYC2_9PASS</name>
<evidence type="ECO:0000313" key="1">
    <source>
        <dbReference type="EMBL" id="TRZ06411.1"/>
    </source>
</evidence>
<keyword evidence="2" id="KW-1185">Reference proteome</keyword>
<dbReference type="AlphaFoldDB" id="A0A8K1FYC2"/>
<organism evidence="1 2">
    <name type="scientific">Zosterops borbonicus</name>
    <dbReference type="NCBI Taxonomy" id="364589"/>
    <lineage>
        <taxon>Eukaryota</taxon>
        <taxon>Metazoa</taxon>
        <taxon>Chordata</taxon>
        <taxon>Craniata</taxon>
        <taxon>Vertebrata</taxon>
        <taxon>Euteleostomi</taxon>
        <taxon>Archelosauria</taxon>
        <taxon>Archosauria</taxon>
        <taxon>Dinosauria</taxon>
        <taxon>Saurischia</taxon>
        <taxon>Theropoda</taxon>
        <taxon>Coelurosauria</taxon>
        <taxon>Aves</taxon>
        <taxon>Neognathae</taxon>
        <taxon>Neoaves</taxon>
        <taxon>Telluraves</taxon>
        <taxon>Australaves</taxon>
        <taxon>Passeriformes</taxon>
        <taxon>Sylvioidea</taxon>
        <taxon>Zosteropidae</taxon>
        <taxon>Zosterops</taxon>
    </lineage>
</organism>
<dbReference type="Proteomes" id="UP000796761">
    <property type="component" value="Unassembled WGS sequence"/>
</dbReference>
<dbReference type="EMBL" id="SWJQ01002533">
    <property type="protein sequence ID" value="TRZ06411.1"/>
    <property type="molecule type" value="Genomic_DNA"/>
</dbReference>
<proteinExistence type="predicted"/>
<gene>
    <name evidence="1" type="ORF">HGM15179_020695</name>
</gene>
<comment type="caution">
    <text evidence="1">The sequence shown here is derived from an EMBL/GenBank/DDBJ whole genome shotgun (WGS) entry which is preliminary data.</text>
</comment>
<evidence type="ECO:0000313" key="2">
    <source>
        <dbReference type="Proteomes" id="UP000796761"/>
    </source>
</evidence>
<protein>
    <submittedName>
        <fullName evidence="1">Uncharacterized protein</fullName>
    </submittedName>
</protein>
<sequence length="135" mass="15008">MYRTREGVHGDVNVLESPKLGDVRHVCLPHLVAAQPTGIDPSMHSWHCMSLAAGTSRHNGPGLVSGDVEPSDQTKRILMEQLMADPGLLEDVRQRSYRSRGSEGVSPPVTLLDKPQQFRVRLRVHHVKWMLSVGD</sequence>
<accession>A0A8K1FYC2</accession>
<reference evidence="1" key="1">
    <citation type="submission" date="2019-04" db="EMBL/GenBank/DDBJ databases">
        <title>Genome assembly of Zosterops borbonicus 15179.</title>
        <authorList>
            <person name="Leroy T."/>
            <person name="Anselmetti Y."/>
            <person name="Tilak M.-K."/>
            <person name="Nabholz B."/>
        </authorList>
    </citation>
    <scope>NUCLEOTIDE SEQUENCE</scope>
    <source>
        <strain evidence="1">HGM_15179</strain>
        <tissue evidence="1">Muscle</tissue>
    </source>
</reference>